<evidence type="ECO:0000256" key="5">
    <source>
        <dbReference type="ARBA" id="ARBA00023136"/>
    </source>
</evidence>
<reference evidence="7" key="1">
    <citation type="submission" date="2022-08" db="EMBL/GenBank/DDBJ databases">
        <authorList>
            <person name="Gutierrez-Valencia J."/>
        </authorList>
    </citation>
    <scope>NUCLEOTIDE SEQUENCE</scope>
</reference>
<sequence>MFDDLILLAKGGLTAYHGPVKKVEEYFADIGITVPDRVNPPDYFIDILEGILKPASGVHYKQLPVRWMLHNAYPFKKDNMQHNFLSMVDLSGRTTPGILRQYKYFLGRVGKQRLREARTQAVDYLILLLAGICLGTLAKVSDETFGAVGYTYTVIAVCK</sequence>
<evidence type="ECO:0000313" key="7">
    <source>
        <dbReference type="EMBL" id="CAI0452898.1"/>
    </source>
</evidence>
<dbReference type="PANTHER" id="PTHR48041">
    <property type="entry name" value="ABC TRANSPORTER G FAMILY MEMBER 28"/>
    <property type="match status" value="1"/>
</dbReference>
<dbReference type="Pfam" id="PF19055">
    <property type="entry name" value="ABC2_membrane_7"/>
    <property type="match status" value="2"/>
</dbReference>
<proteinExistence type="predicted"/>
<evidence type="ECO:0000256" key="1">
    <source>
        <dbReference type="ARBA" id="ARBA00004141"/>
    </source>
</evidence>
<keyword evidence="5" id="KW-0472">Membrane</keyword>
<dbReference type="GO" id="GO:0140359">
    <property type="term" value="F:ABC-type transporter activity"/>
    <property type="evidence" value="ECO:0007669"/>
    <property type="project" value="InterPro"/>
</dbReference>
<organism evidence="7 8">
    <name type="scientific">Linum tenue</name>
    <dbReference type="NCBI Taxonomy" id="586396"/>
    <lineage>
        <taxon>Eukaryota</taxon>
        <taxon>Viridiplantae</taxon>
        <taxon>Streptophyta</taxon>
        <taxon>Embryophyta</taxon>
        <taxon>Tracheophyta</taxon>
        <taxon>Spermatophyta</taxon>
        <taxon>Magnoliopsida</taxon>
        <taxon>eudicotyledons</taxon>
        <taxon>Gunneridae</taxon>
        <taxon>Pentapetalae</taxon>
        <taxon>rosids</taxon>
        <taxon>fabids</taxon>
        <taxon>Malpighiales</taxon>
        <taxon>Linaceae</taxon>
        <taxon>Linum</taxon>
    </lineage>
</organism>
<name>A0AAV0N316_9ROSI</name>
<dbReference type="Proteomes" id="UP001154282">
    <property type="component" value="Unassembled WGS sequence"/>
</dbReference>
<evidence type="ECO:0000259" key="6">
    <source>
        <dbReference type="Pfam" id="PF19055"/>
    </source>
</evidence>
<evidence type="ECO:0000256" key="4">
    <source>
        <dbReference type="ARBA" id="ARBA00022989"/>
    </source>
</evidence>
<keyword evidence="2" id="KW-0813">Transport</keyword>
<dbReference type="EMBL" id="CAMGYJ010000007">
    <property type="protein sequence ID" value="CAI0452898.1"/>
    <property type="molecule type" value="Genomic_DNA"/>
</dbReference>
<evidence type="ECO:0000313" key="8">
    <source>
        <dbReference type="Proteomes" id="UP001154282"/>
    </source>
</evidence>
<comment type="subcellular location">
    <subcellularLocation>
        <location evidence="1">Membrane</location>
        <topology evidence="1">Multi-pass membrane protein</topology>
    </subcellularLocation>
</comment>
<protein>
    <recommendedName>
        <fullName evidence="6">ABC transporter family G domain-containing protein</fullName>
    </recommendedName>
</protein>
<keyword evidence="8" id="KW-1185">Reference proteome</keyword>
<evidence type="ECO:0000256" key="3">
    <source>
        <dbReference type="ARBA" id="ARBA00022692"/>
    </source>
</evidence>
<feature type="domain" description="ABC transporter family G" evidence="6">
    <location>
        <begin position="1"/>
        <end position="74"/>
    </location>
</feature>
<dbReference type="InterPro" id="IPR050352">
    <property type="entry name" value="ABCG_transporters"/>
</dbReference>
<keyword evidence="3" id="KW-0812">Transmembrane</keyword>
<dbReference type="AlphaFoldDB" id="A0AAV0N316"/>
<evidence type="ECO:0000256" key="2">
    <source>
        <dbReference type="ARBA" id="ARBA00022448"/>
    </source>
</evidence>
<dbReference type="PANTHER" id="PTHR48041:SF124">
    <property type="entry name" value="ABC TRANSPORTER G FAMILY MEMBER 28-LIKE"/>
    <property type="match status" value="1"/>
</dbReference>
<dbReference type="GO" id="GO:0016020">
    <property type="term" value="C:membrane"/>
    <property type="evidence" value="ECO:0007669"/>
    <property type="project" value="UniProtKB-SubCell"/>
</dbReference>
<comment type="caution">
    <text evidence="7">The sequence shown here is derived from an EMBL/GenBank/DDBJ whole genome shotgun (WGS) entry which is preliminary data.</text>
</comment>
<gene>
    <name evidence="7" type="ORF">LITE_LOCUS31394</name>
</gene>
<dbReference type="InterPro" id="IPR043926">
    <property type="entry name" value="ABCG_dom"/>
</dbReference>
<keyword evidence="4" id="KW-1133">Transmembrane helix</keyword>
<feature type="domain" description="ABC transporter family G" evidence="6">
    <location>
        <begin position="76"/>
        <end position="158"/>
    </location>
</feature>
<accession>A0AAV0N316</accession>